<dbReference type="Gene3D" id="1.10.418.10">
    <property type="entry name" value="Calponin-like domain"/>
    <property type="match status" value="1"/>
</dbReference>
<evidence type="ECO:0000313" key="2">
    <source>
        <dbReference type="Proteomes" id="UP000054047"/>
    </source>
</evidence>
<dbReference type="Proteomes" id="UP000054047">
    <property type="component" value="Unassembled WGS sequence"/>
</dbReference>
<protein>
    <recommendedName>
        <fullName evidence="3">Calponin-homology (CH) domain-containing protein</fullName>
    </recommendedName>
</protein>
<accession>A0A0C2H3E6</accession>
<reference evidence="1 2" key="1">
    <citation type="submission" date="2013-12" db="EMBL/GenBank/DDBJ databases">
        <title>Draft genome of the parsitic nematode Ancylostoma duodenale.</title>
        <authorList>
            <person name="Mitreva M."/>
        </authorList>
    </citation>
    <scope>NUCLEOTIDE SEQUENCE [LARGE SCALE GENOMIC DNA]</scope>
    <source>
        <strain evidence="1 2">Zhejiang</strain>
    </source>
</reference>
<dbReference type="PANTHER" id="PTHR10623">
    <property type="entry name" value="MICROTUBULE-ASSOCIATED PROTEIN RP/EB FAMILY MEMBER"/>
    <property type="match status" value="1"/>
</dbReference>
<dbReference type="EMBL" id="KN726402">
    <property type="protein sequence ID" value="KIH68340.1"/>
    <property type="molecule type" value="Genomic_DNA"/>
</dbReference>
<gene>
    <name evidence="1" type="ORF">ANCDUO_01329</name>
</gene>
<dbReference type="InterPro" id="IPR027328">
    <property type="entry name" value="MAPRE"/>
</dbReference>
<name>A0A0C2H3E6_9BILA</name>
<sequence>MDHISNWKILGTAWKSLGVDKPVPVERLTKAKFQDNFEFLQWFFKFFNANYVDDGEEYDAIAARGGEVGCIFLLFGY</sequence>
<proteinExistence type="predicted"/>
<dbReference type="GO" id="GO:0008017">
    <property type="term" value="F:microtubule binding"/>
    <property type="evidence" value="ECO:0007669"/>
    <property type="project" value="InterPro"/>
</dbReference>
<keyword evidence="2" id="KW-1185">Reference proteome</keyword>
<dbReference type="InterPro" id="IPR036872">
    <property type="entry name" value="CH_dom_sf"/>
</dbReference>
<dbReference type="AlphaFoldDB" id="A0A0C2H3E6"/>
<dbReference type="SUPFAM" id="SSF47576">
    <property type="entry name" value="Calponin-homology domain, CH-domain"/>
    <property type="match status" value="1"/>
</dbReference>
<dbReference type="OrthoDB" id="2119228at2759"/>
<evidence type="ECO:0000313" key="1">
    <source>
        <dbReference type="EMBL" id="KIH68340.1"/>
    </source>
</evidence>
<organism evidence="1 2">
    <name type="scientific">Ancylostoma duodenale</name>
    <dbReference type="NCBI Taxonomy" id="51022"/>
    <lineage>
        <taxon>Eukaryota</taxon>
        <taxon>Metazoa</taxon>
        <taxon>Ecdysozoa</taxon>
        <taxon>Nematoda</taxon>
        <taxon>Chromadorea</taxon>
        <taxon>Rhabditida</taxon>
        <taxon>Rhabditina</taxon>
        <taxon>Rhabditomorpha</taxon>
        <taxon>Strongyloidea</taxon>
        <taxon>Ancylostomatidae</taxon>
        <taxon>Ancylostomatinae</taxon>
        <taxon>Ancylostoma</taxon>
    </lineage>
</organism>
<evidence type="ECO:0008006" key="3">
    <source>
        <dbReference type="Google" id="ProtNLM"/>
    </source>
</evidence>